<reference evidence="2" key="1">
    <citation type="journal article" date="2003" name="Genome Biol.">
        <title>An integrated gene annotation and transcriptional profiling approach towards the full gene content of the Drosophila genome.</title>
        <authorList>
            <person name="Hild M."/>
            <person name="Beckmann B."/>
            <person name="Haas S.A."/>
            <person name="Koch B."/>
            <person name="Solovyev V."/>
            <person name="Busold C."/>
            <person name="Fellenberg K."/>
            <person name="Boutros M."/>
            <person name="Vingron M."/>
            <person name="Sauer F."/>
            <person name="Hoheisel J.D."/>
            <person name="Paro R."/>
        </authorList>
    </citation>
    <scope>NUCLEOTIDE SEQUENCE</scope>
</reference>
<dbReference type="EMBL" id="BK001825">
    <property type="protein sequence ID" value="DAA02669.1"/>
    <property type="molecule type" value="Genomic_DNA"/>
</dbReference>
<dbReference type="AlphaFoldDB" id="Q6IM41"/>
<gene>
    <name evidence="2" type="ORF">HDC07544</name>
</gene>
<organism evidence="2">
    <name type="scientific">Drosophila melanogaster</name>
    <name type="common">Fruit fly</name>
    <dbReference type="NCBI Taxonomy" id="7227"/>
    <lineage>
        <taxon>Eukaryota</taxon>
        <taxon>Metazoa</taxon>
        <taxon>Ecdysozoa</taxon>
        <taxon>Arthropoda</taxon>
        <taxon>Hexapoda</taxon>
        <taxon>Insecta</taxon>
        <taxon>Pterygota</taxon>
        <taxon>Neoptera</taxon>
        <taxon>Endopterygota</taxon>
        <taxon>Diptera</taxon>
        <taxon>Brachycera</taxon>
        <taxon>Muscomorpha</taxon>
        <taxon>Ephydroidea</taxon>
        <taxon>Drosophilidae</taxon>
        <taxon>Drosophila</taxon>
        <taxon>Sophophora</taxon>
    </lineage>
</organism>
<name>Q6IM41_DROME</name>
<protein>
    <submittedName>
        <fullName evidence="2">HDC07544</fullName>
    </submittedName>
</protein>
<sequence>MPRPTLPTARGIVELGDAIADLSPVSQQEHSIKTRSPYPSAEFHGPTICLFSLRLSTDSLIMSPQPVEPLRIPSPPCMLQTGDASLG</sequence>
<proteinExistence type="predicted"/>
<evidence type="ECO:0000256" key="1">
    <source>
        <dbReference type="SAM" id="MobiDB-lite"/>
    </source>
</evidence>
<feature type="region of interest" description="Disordered" evidence="1">
    <location>
        <begin position="66"/>
        <end position="87"/>
    </location>
</feature>
<evidence type="ECO:0000313" key="2">
    <source>
        <dbReference type="EMBL" id="DAA02669.1"/>
    </source>
</evidence>
<accession>Q6IM41</accession>